<feature type="transmembrane region" description="Helical" evidence="17">
    <location>
        <begin position="247"/>
        <end position="266"/>
    </location>
</feature>
<evidence type="ECO:0000256" key="17">
    <source>
        <dbReference type="RuleBase" id="RU000687"/>
    </source>
</evidence>
<evidence type="ECO:0000256" key="2">
    <source>
        <dbReference type="ARBA" id="ARBA00009237"/>
    </source>
</evidence>
<dbReference type="Proteomes" id="UP000594260">
    <property type="component" value="Unplaced"/>
</dbReference>
<evidence type="ECO:0000256" key="11">
    <source>
        <dbReference type="ARBA" id="ARBA00023170"/>
    </source>
</evidence>
<dbReference type="NCBIfam" id="TIGR00860">
    <property type="entry name" value="LIC"/>
    <property type="match status" value="1"/>
</dbReference>
<feature type="domain" description="Neurotransmitter-gated ion-channel transmembrane" evidence="19">
    <location>
        <begin position="253"/>
        <end position="526"/>
    </location>
</feature>
<dbReference type="GO" id="GO:0045211">
    <property type="term" value="C:postsynaptic membrane"/>
    <property type="evidence" value="ECO:0007669"/>
    <property type="project" value="UniProtKB-SubCell"/>
</dbReference>
<dbReference type="CDD" id="cd19051">
    <property type="entry name" value="LGIC_TM_cation"/>
    <property type="match status" value="1"/>
</dbReference>
<dbReference type="SUPFAM" id="SSF63712">
    <property type="entry name" value="Nicotinic receptor ligand binding domain-like"/>
    <property type="match status" value="1"/>
</dbReference>
<keyword evidence="6 17" id="KW-1133">Transmembrane helix</keyword>
<dbReference type="Gene3D" id="1.20.58.390">
    <property type="entry name" value="Neurotransmitter-gated ion-channel transmembrane domain"/>
    <property type="match status" value="2"/>
</dbReference>
<dbReference type="EnsemblMetazoa" id="XM_022812448">
    <property type="protein sequence ID" value="XP_022668183"/>
    <property type="gene ID" value="LOC111253274"/>
</dbReference>
<feature type="transmembrane region" description="Helical" evidence="17">
    <location>
        <begin position="511"/>
        <end position="535"/>
    </location>
</feature>
<dbReference type="RefSeq" id="XP_022668183.1">
    <property type="nucleotide sequence ID" value="XM_022812448.1"/>
</dbReference>
<evidence type="ECO:0000256" key="13">
    <source>
        <dbReference type="ARBA" id="ARBA00023257"/>
    </source>
</evidence>
<evidence type="ECO:0000256" key="8">
    <source>
        <dbReference type="ARBA" id="ARBA00023065"/>
    </source>
</evidence>
<feature type="domain" description="Neurotransmitter-gated ion-channel ligand-binding" evidence="18">
    <location>
        <begin position="54"/>
        <end position="246"/>
    </location>
</feature>
<feature type="chain" id="PRO_5029941361" evidence="17">
    <location>
        <begin position="18"/>
        <end position="536"/>
    </location>
</feature>
<dbReference type="PANTHER" id="PTHR18945">
    <property type="entry name" value="NEUROTRANSMITTER GATED ION CHANNEL"/>
    <property type="match status" value="1"/>
</dbReference>
<feature type="signal peptide" evidence="17">
    <location>
        <begin position="1"/>
        <end position="17"/>
    </location>
</feature>
<evidence type="ECO:0000259" key="19">
    <source>
        <dbReference type="Pfam" id="PF02932"/>
    </source>
</evidence>
<dbReference type="InterPro" id="IPR006029">
    <property type="entry name" value="Neurotrans-gated_channel_TM"/>
</dbReference>
<dbReference type="OrthoDB" id="5975154at2759"/>
<dbReference type="GO" id="GO:0022848">
    <property type="term" value="F:acetylcholine-gated monoatomic cation-selective channel activity"/>
    <property type="evidence" value="ECO:0007669"/>
    <property type="project" value="InterPro"/>
</dbReference>
<evidence type="ECO:0000256" key="10">
    <source>
        <dbReference type="ARBA" id="ARBA00023157"/>
    </source>
</evidence>
<comment type="similarity">
    <text evidence="2">Belongs to the ligand-gated ion channel (TC 1.A.9) family. Acetylcholine receptor (TC 1.A.9.1) subfamily.</text>
</comment>
<dbReference type="SUPFAM" id="SSF90112">
    <property type="entry name" value="Neurotransmitter-gated ion-channel transmembrane pore"/>
    <property type="match status" value="1"/>
</dbReference>
<reference evidence="20" key="1">
    <citation type="submission" date="2021-01" db="UniProtKB">
        <authorList>
            <consortium name="EnsemblMetazoa"/>
        </authorList>
    </citation>
    <scope>IDENTIFICATION</scope>
</reference>
<evidence type="ECO:0000256" key="3">
    <source>
        <dbReference type="ARBA" id="ARBA00022448"/>
    </source>
</evidence>
<keyword evidence="7" id="KW-0770">Synapse</keyword>
<dbReference type="InterPro" id="IPR036734">
    <property type="entry name" value="Neur_chan_lig-bd_sf"/>
</dbReference>
<dbReference type="PROSITE" id="PS00236">
    <property type="entry name" value="NEUROTR_ION_CHANNEL"/>
    <property type="match status" value="1"/>
</dbReference>
<proteinExistence type="inferred from homology"/>
<keyword evidence="13" id="KW-0628">Postsynaptic cell membrane</keyword>
<evidence type="ECO:0000256" key="16">
    <source>
        <dbReference type="ARBA" id="ARBA00034104"/>
    </source>
</evidence>
<evidence type="ECO:0000256" key="7">
    <source>
        <dbReference type="ARBA" id="ARBA00023018"/>
    </source>
</evidence>
<evidence type="ECO:0000313" key="20">
    <source>
        <dbReference type="EnsemblMetazoa" id="XP_022668183"/>
    </source>
</evidence>
<dbReference type="PRINTS" id="PR00252">
    <property type="entry name" value="NRIONCHANNEL"/>
</dbReference>
<evidence type="ECO:0000256" key="5">
    <source>
        <dbReference type="ARBA" id="ARBA00022692"/>
    </source>
</evidence>
<keyword evidence="21" id="KW-1185">Reference proteome</keyword>
<dbReference type="PRINTS" id="PR00254">
    <property type="entry name" value="NICOTINICR"/>
</dbReference>
<dbReference type="Pfam" id="PF02931">
    <property type="entry name" value="Neur_chan_LBD"/>
    <property type="match status" value="1"/>
</dbReference>
<organism evidence="20 21">
    <name type="scientific">Varroa destructor</name>
    <name type="common">Honeybee mite</name>
    <dbReference type="NCBI Taxonomy" id="109461"/>
    <lineage>
        <taxon>Eukaryota</taxon>
        <taxon>Metazoa</taxon>
        <taxon>Ecdysozoa</taxon>
        <taxon>Arthropoda</taxon>
        <taxon>Chelicerata</taxon>
        <taxon>Arachnida</taxon>
        <taxon>Acari</taxon>
        <taxon>Parasitiformes</taxon>
        <taxon>Mesostigmata</taxon>
        <taxon>Gamasina</taxon>
        <taxon>Dermanyssoidea</taxon>
        <taxon>Varroidae</taxon>
        <taxon>Varroa</taxon>
    </lineage>
</organism>
<keyword evidence="12" id="KW-0325">Glycoprotein</keyword>
<dbReference type="CDD" id="cd18997">
    <property type="entry name" value="LGIC_ECD_nAChR"/>
    <property type="match status" value="1"/>
</dbReference>
<dbReference type="InterPro" id="IPR038050">
    <property type="entry name" value="Neuro_actylchol_rec"/>
</dbReference>
<dbReference type="OMA" id="PWILCMS"/>
<comment type="subcellular location">
    <subcellularLocation>
        <location evidence="16">Postsynaptic cell membrane</location>
        <topology evidence="16">Multi-pass membrane protein</topology>
    </subcellularLocation>
</comment>
<keyword evidence="3 17" id="KW-0813">Transport</keyword>
<dbReference type="KEGG" id="vde:111253274"/>
<keyword evidence="14" id="KW-1071">Ligand-gated ion channel</keyword>
<dbReference type="InterPro" id="IPR006202">
    <property type="entry name" value="Neur_chan_lig-bd"/>
</dbReference>
<keyword evidence="10" id="KW-1015">Disulfide bond</keyword>
<keyword evidence="15 17" id="KW-0407">Ion channel</keyword>
<keyword evidence="11" id="KW-0675">Receptor</keyword>
<evidence type="ECO:0000256" key="15">
    <source>
        <dbReference type="ARBA" id="ARBA00023303"/>
    </source>
</evidence>
<dbReference type="Pfam" id="PF02932">
    <property type="entry name" value="Neur_chan_memb"/>
    <property type="match status" value="1"/>
</dbReference>
<dbReference type="GeneID" id="111253274"/>
<dbReference type="InParanoid" id="A0A7M7MDE9"/>
<keyword evidence="9 17" id="KW-0472">Membrane</keyword>
<keyword evidence="4" id="KW-1003">Cell membrane</keyword>
<dbReference type="GO" id="GO:0004888">
    <property type="term" value="F:transmembrane signaling receptor activity"/>
    <property type="evidence" value="ECO:0007669"/>
    <property type="project" value="InterPro"/>
</dbReference>
<evidence type="ECO:0000256" key="12">
    <source>
        <dbReference type="ARBA" id="ARBA00023180"/>
    </source>
</evidence>
<dbReference type="AlphaFoldDB" id="A0A7M7MDE9"/>
<dbReference type="FunCoup" id="A0A7M7MDE9">
    <property type="interactions" value="155"/>
</dbReference>
<dbReference type="InterPro" id="IPR018000">
    <property type="entry name" value="Neurotransmitter_ion_chnl_CS"/>
</dbReference>
<dbReference type="Gene3D" id="2.70.170.10">
    <property type="entry name" value="Neurotransmitter-gated ion-channel ligand-binding domain"/>
    <property type="match status" value="1"/>
</dbReference>
<evidence type="ECO:0000256" key="4">
    <source>
        <dbReference type="ARBA" id="ARBA00022475"/>
    </source>
</evidence>
<dbReference type="InterPro" id="IPR036719">
    <property type="entry name" value="Neuro-gated_channel_TM_sf"/>
</dbReference>
<dbReference type="FunFam" id="2.70.170.10:FF:000016">
    <property type="entry name" value="Nicotinic acetylcholine receptor subunit"/>
    <property type="match status" value="1"/>
</dbReference>
<evidence type="ECO:0000313" key="21">
    <source>
        <dbReference type="Proteomes" id="UP000594260"/>
    </source>
</evidence>
<feature type="transmembrane region" description="Helical" evidence="17">
    <location>
        <begin position="27"/>
        <end position="45"/>
    </location>
</feature>
<keyword evidence="17" id="KW-0732">Signal</keyword>
<sequence length="536" mass="60494">MFLKMAILTLTILTTLCSLWRGPAGRTIPYGFVVLIWLVILLSLTKESLGGPHEKRLLNDLLANYNVLERPVANESEPLLLSFGLTLQQIIDVDWVDVNLRWDPVKYGGVSDLRIPPHKIWKPDVLMYNSADEKFDGTYPTNVVVRSNGSCNYIPPGIFKSTCKIDITWFPFDDQMCELKFGSWTYAGLQLDLRLNSEDGGDLSSYIQNGEWDLLGLPGVRNEITYTCCPEPYIDITYTIKIRRRTLYYGVNLIIPCVLISSMTLLGFTLPPDTGERLTLGVTILLSLTVFMLQLAEALPPVSDAVSIIGTYFACIMVMVAFSVVMTVVVLNYHHRNKETTEMPRPVKSLFLVWLPWLLRMDVPQGVSLNPRRRQGSGRDNVAPVKSNHASKILKELELKERSSRSLLANVLDIDDDFRPANSACFLQPPPPPRSQPPCVPPLHHHQSYHDITTESTAATISSVPPCLQTQRDLADIVRELKYITNRMRKEEEEHEVVSEWRFAAMVIDRVCLIFFTAFTIISTIACLFSAPHLIA</sequence>
<dbReference type="InterPro" id="IPR002394">
    <property type="entry name" value="Nicotinic_acetylcholine_rcpt"/>
</dbReference>
<dbReference type="InterPro" id="IPR006201">
    <property type="entry name" value="Neur_channel"/>
</dbReference>
<evidence type="ECO:0000256" key="14">
    <source>
        <dbReference type="ARBA" id="ARBA00023286"/>
    </source>
</evidence>
<dbReference type="FunFam" id="1.20.58.390:FF:000059">
    <property type="entry name" value="Nicotinic acetylcholine receptor alpha6, isoform D"/>
    <property type="match status" value="1"/>
</dbReference>
<protein>
    <submittedName>
        <fullName evidence="20">Uncharacterized protein</fullName>
    </submittedName>
</protein>
<keyword evidence="5 17" id="KW-0812">Transmembrane</keyword>
<evidence type="ECO:0000256" key="1">
    <source>
        <dbReference type="ARBA" id="ARBA00003328"/>
    </source>
</evidence>
<accession>A0A7M7MDE9</accession>
<feature type="transmembrane region" description="Helical" evidence="17">
    <location>
        <begin position="308"/>
        <end position="331"/>
    </location>
</feature>
<evidence type="ECO:0000256" key="9">
    <source>
        <dbReference type="ARBA" id="ARBA00023136"/>
    </source>
</evidence>
<comment type="function">
    <text evidence="1">After binding acetylcholine, the AChR responds by an extensive change in conformation that affects all subunits and leads to opening of an ion-conducting channel across the plasma membrane.</text>
</comment>
<name>A0A7M7MDE9_VARDE</name>
<keyword evidence="8 17" id="KW-0406">Ion transport</keyword>
<evidence type="ECO:0000259" key="18">
    <source>
        <dbReference type="Pfam" id="PF02931"/>
    </source>
</evidence>
<evidence type="ECO:0000256" key="6">
    <source>
        <dbReference type="ARBA" id="ARBA00022989"/>
    </source>
</evidence>